<dbReference type="PANTHER" id="PTHR37171">
    <property type="entry name" value="SERINE/THREONINE-PROTEIN KINASE YRZF-RELATED"/>
    <property type="match status" value="1"/>
</dbReference>
<dbReference type="OrthoDB" id="10020333at2759"/>
<name>A0A1Y1IY59_KLENI</name>
<sequence>MDLAVVFSLVLLTALLIAGWFVRPCFIVTRHELLQSIPPVFRTRSGDSASSKCPGLEPSAIRQFPPEKHPCRLALQHCRALRRTWPIFPPLPGRARAPVGNEEAANGEVHRTVVEAVNCLLERDDIMELREYTIQVLPLENKRMGASAEGLPDWSCETDSSRFSITTIEGKRPEVAAGYQFGDPLPNTMTLYWSEAGKDFKRSVHQENRYMEGREHPWGMLTFLAFYVVLYREGGVLYMTEAIPYDHKEPTIIMLLLFIVHSNYMHLLNKYGRLPPPPSLPHLEVAPLIRAVASTPPNLAPPPPTSTPSTSYPSTRLRRSLGNQPVKKKAVGMDSADPSTPRQTSSPESPLDLLRWDMLCASDVVLGVGRTGAVRLGRIDGLSVALKIVDQDAKNYEELAMELRNEFKVYQRLRPLWGDVVPRLVRFGACDQTCREILALEYLPAYPLKAESASDEVKTAAIAGLGRIHALGVKHGDLRESNILVVGSKPFFVDFGFSTLDASAVEREEEAAELQKLLGTE</sequence>
<feature type="coiled-coil region" evidence="2">
    <location>
        <begin position="386"/>
        <end position="413"/>
    </location>
</feature>
<feature type="compositionally biased region" description="Polar residues" evidence="3">
    <location>
        <begin position="337"/>
        <end position="348"/>
    </location>
</feature>
<dbReference type="OMA" id="HTKLWIS"/>
<evidence type="ECO:0000256" key="3">
    <source>
        <dbReference type="SAM" id="MobiDB-lite"/>
    </source>
</evidence>
<dbReference type="STRING" id="105231.A0A1Y1IY59"/>
<dbReference type="AlphaFoldDB" id="A0A1Y1IY59"/>
<gene>
    <name evidence="5" type="ORF">KFL_013860010</name>
</gene>
<dbReference type="GO" id="GO:0004672">
    <property type="term" value="F:protein kinase activity"/>
    <property type="evidence" value="ECO:0007669"/>
    <property type="project" value="InterPro"/>
</dbReference>
<keyword evidence="5" id="KW-0418">Kinase</keyword>
<dbReference type="SUPFAM" id="SSF56112">
    <property type="entry name" value="Protein kinase-like (PK-like)"/>
    <property type="match status" value="1"/>
</dbReference>
<dbReference type="InterPro" id="IPR017441">
    <property type="entry name" value="Protein_kinase_ATP_BS"/>
</dbReference>
<keyword evidence="6" id="KW-1185">Reference proteome</keyword>
<dbReference type="PROSITE" id="PS00107">
    <property type="entry name" value="PROTEIN_KINASE_ATP"/>
    <property type="match status" value="1"/>
</dbReference>
<dbReference type="PROSITE" id="PS00109">
    <property type="entry name" value="PROTEIN_KINASE_TYR"/>
    <property type="match status" value="1"/>
</dbReference>
<dbReference type="Proteomes" id="UP000054558">
    <property type="component" value="Unassembled WGS sequence"/>
</dbReference>
<reference evidence="5 6" key="1">
    <citation type="journal article" date="2014" name="Nat. Commun.">
        <title>Klebsormidium flaccidum genome reveals primary factors for plant terrestrial adaptation.</title>
        <authorList>
            <person name="Hori K."/>
            <person name="Maruyama F."/>
            <person name="Fujisawa T."/>
            <person name="Togashi T."/>
            <person name="Yamamoto N."/>
            <person name="Seo M."/>
            <person name="Sato S."/>
            <person name="Yamada T."/>
            <person name="Mori H."/>
            <person name="Tajima N."/>
            <person name="Moriyama T."/>
            <person name="Ikeuchi M."/>
            <person name="Watanabe M."/>
            <person name="Wada H."/>
            <person name="Kobayashi K."/>
            <person name="Saito M."/>
            <person name="Masuda T."/>
            <person name="Sasaki-Sekimoto Y."/>
            <person name="Mashiguchi K."/>
            <person name="Awai K."/>
            <person name="Shimojima M."/>
            <person name="Masuda S."/>
            <person name="Iwai M."/>
            <person name="Nobusawa T."/>
            <person name="Narise T."/>
            <person name="Kondo S."/>
            <person name="Saito H."/>
            <person name="Sato R."/>
            <person name="Murakawa M."/>
            <person name="Ihara Y."/>
            <person name="Oshima-Yamada Y."/>
            <person name="Ohtaka K."/>
            <person name="Satoh M."/>
            <person name="Sonobe K."/>
            <person name="Ishii M."/>
            <person name="Ohtani R."/>
            <person name="Kanamori-Sato M."/>
            <person name="Honoki R."/>
            <person name="Miyazaki D."/>
            <person name="Mochizuki H."/>
            <person name="Umetsu J."/>
            <person name="Higashi K."/>
            <person name="Shibata D."/>
            <person name="Kamiya Y."/>
            <person name="Sato N."/>
            <person name="Nakamura Y."/>
            <person name="Tabata S."/>
            <person name="Ida S."/>
            <person name="Kurokawa K."/>
            <person name="Ohta H."/>
        </authorList>
    </citation>
    <scope>NUCLEOTIDE SEQUENCE [LARGE SCALE GENOMIC DNA]</scope>
    <source>
        <strain evidence="5 6">NIES-2285</strain>
    </source>
</reference>
<dbReference type="EMBL" id="DF238335">
    <property type="protein sequence ID" value="GAQ93248.1"/>
    <property type="molecule type" value="Genomic_DNA"/>
</dbReference>
<dbReference type="InterPro" id="IPR008266">
    <property type="entry name" value="Tyr_kinase_AS"/>
</dbReference>
<keyword evidence="2" id="KW-0175">Coiled coil</keyword>
<dbReference type="GO" id="GO:0005524">
    <property type="term" value="F:ATP binding"/>
    <property type="evidence" value="ECO:0007669"/>
    <property type="project" value="UniProtKB-UniRule"/>
</dbReference>
<dbReference type="InterPro" id="IPR052396">
    <property type="entry name" value="Meiotic_Drive_Suppr_Kinase"/>
</dbReference>
<evidence type="ECO:0000313" key="6">
    <source>
        <dbReference type="Proteomes" id="UP000054558"/>
    </source>
</evidence>
<accession>A0A1Y1IY59</accession>
<dbReference type="PROSITE" id="PS50011">
    <property type="entry name" value="PROTEIN_KINASE_DOM"/>
    <property type="match status" value="1"/>
</dbReference>
<evidence type="ECO:0000313" key="5">
    <source>
        <dbReference type="EMBL" id="GAQ93248.1"/>
    </source>
</evidence>
<evidence type="ECO:0000259" key="4">
    <source>
        <dbReference type="PROSITE" id="PS50011"/>
    </source>
</evidence>
<dbReference type="InterPro" id="IPR011009">
    <property type="entry name" value="Kinase-like_dom_sf"/>
</dbReference>
<organism evidence="5 6">
    <name type="scientific">Klebsormidium nitens</name>
    <name type="common">Green alga</name>
    <name type="synonym">Ulothrix nitens</name>
    <dbReference type="NCBI Taxonomy" id="105231"/>
    <lineage>
        <taxon>Eukaryota</taxon>
        <taxon>Viridiplantae</taxon>
        <taxon>Streptophyta</taxon>
        <taxon>Klebsormidiophyceae</taxon>
        <taxon>Klebsormidiales</taxon>
        <taxon>Klebsormidiaceae</taxon>
        <taxon>Klebsormidium</taxon>
    </lineage>
</organism>
<keyword evidence="1" id="KW-0067">ATP-binding</keyword>
<dbReference type="Gene3D" id="1.10.510.10">
    <property type="entry name" value="Transferase(Phosphotransferase) domain 1"/>
    <property type="match status" value="1"/>
</dbReference>
<keyword evidence="1" id="KW-0547">Nucleotide-binding</keyword>
<feature type="binding site" evidence="1">
    <location>
        <position position="387"/>
    </location>
    <ligand>
        <name>ATP</name>
        <dbReference type="ChEBI" id="CHEBI:30616"/>
    </ligand>
</feature>
<keyword evidence="5" id="KW-0808">Transferase</keyword>
<evidence type="ECO:0000256" key="2">
    <source>
        <dbReference type="SAM" id="Coils"/>
    </source>
</evidence>
<proteinExistence type="predicted"/>
<dbReference type="Pfam" id="PF00069">
    <property type="entry name" value="Pkinase"/>
    <property type="match status" value="1"/>
</dbReference>
<feature type="region of interest" description="Disordered" evidence="3">
    <location>
        <begin position="294"/>
        <end position="349"/>
    </location>
</feature>
<dbReference type="PANTHER" id="PTHR37171:SF1">
    <property type="entry name" value="SERINE_THREONINE-PROTEIN KINASE YRZF-RELATED"/>
    <property type="match status" value="1"/>
</dbReference>
<feature type="domain" description="Protein kinase" evidence="4">
    <location>
        <begin position="360"/>
        <end position="521"/>
    </location>
</feature>
<dbReference type="InterPro" id="IPR000719">
    <property type="entry name" value="Prot_kinase_dom"/>
</dbReference>
<evidence type="ECO:0000256" key="1">
    <source>
        <dbReference type="PROSITE-ProRule" id="PRU10141"/>
    </source>
</evidence>
<protein>
    <submittedName>
        <fullName evidence="5">Protein kinase-like domain containing protein</fullName>
    </submittedName>
</protein>